<accession>A0A7J7GQP9</accession>
<feature type="region of interest" description="Disordered" evidence="6">
    <location>
        <begin position="240"/>
        <end position="272"/>
    </location>
</feature>
<comment type="function">
    <text evidence="5">Transcription activator.</text>
</comment>
<dbReference type="GO" id="GO:0099402">
    <property type="term" value="P:plant organ development"/>
    <property type="evidence" value="ECO:0007669"/>
    <property type="project" value="UniProtKB-ARBA"/>
</dbReference>
<gene>
    <name evidence="9" type="ORF">HYC85_020429</name>
</gene>
<feature type="domain" description="WRC" evidence="8">
    <location>
        <begin position="210"/>
        <end position="254"/>
    </location>
</feature>
<evidence type="ECO:0000256" key="5">
    <source>
        <dbReference type="RuleBase" id="RU367127"/>
    </source>
</evidence>
<evidence type="ECO:0000256" key="4">
    <source>
        <dbReference type="PROSITE-ProRule" id="PRU01002"/>
    </source>
</evidence>
<evidence type="ECO:0000313" key="9">
    <source>
        <dbReference type="EMBL" id="KAF5942787.1"/>
    </source>
</evidence>
<dbReference type="InterPro" id="IPR014978">
    <property type="entry name" value="Gln-Leu-Gln_QLQ"/>
</dbReference>
<evidence type="ECO:0000256" key="1">
    <source>
        <dbReference type="ARBA" id="ARBA00004123"/>
    </source>
</evidence>
<feature type="short sequence motif" description="Bipartite nuclear localization signal" evidence="4">
    <location>
        <begin position="215"/>
        <end position="225"/>
    </location>
</feature>
<dbReference type="Pfam" id="PF08880">
    <property type="entry name" value="QLQ"/>
    <property type="match status" value="1"/>
</dbReference>
<dbReference type="Proteomes" id="UP000593564">
    <property type="component" value="Unassembled WGS sequence"/>
</dbReference>
<dbReference type="GO" id="GO:0005524">
    <property type="term" value="F:ATP binding"/>
    <property type="evidence" value="ECO:0007669"/>
    <property type="project" value="UniProtKB-UniRule"/>
</dbReference>
<feature type="short sequence motif" description="Bipartite nuclear localization signal" evidence="4">
    <location>
        <begin position="243"/>
        <end position="250"/>
    </location>
</feature>
<dbReference type="InterPro" id="IPR031137">
    <property type="entry name" value="GRF"/>
</dbReference>
<evidence type="ECO:0000313" key="10">
    <source>
        <dbReference type="Proteomes" id="UP000593564"/>
    </source>
</evidence>
<feature type="domain" description="QLQ" evidence="7">
    <location>
        <begin position="155"/>
        <end position="190"/>
    </location>
</feature>
<comment type="similarity">
    <text evidence="2 5">Belongs to the GRF family.</text>
</comment>
<proteinExistence type="inferred from homology"/>
<dbReference type="PROSITE" id="PS51666">
    <property type="entry name" value="QLQ"/>
    <property type="match status" value="1"/>
</dbReference>
<keyword evidence="3 4" id="KW-0539">Nucleus</keyword>
<keyword evidence="5" id="KW-0010">Activator</keyword>
<dbReference type="PANTHER" id="PTHR31602">
    <property type="entry name" value="GROWTH-REGULATING FACTOR 5"/>
    <property type="match status" value="1"/>
</dbReference>
<keyword evidence="5" id="KW-0804">Transcription</keyword>
<sequence>MDLGAGGMLMVGLEDGFVGGGSDPYTSFSSDAPPHTNKQKLYGSWLLNKQERPEEEDDWRSSCLKVAKTTTSEDDFSASKAALLRSPLLRSNGSDGQQMLSFSSPTSQAVPLPYFQYQHHSSIPTTTYGRDTTGYGCGGMNGADMHGGLTVVRGPFTPSQWMELEQQAFIYKYITANVPIPSNLLFPIRKALDSAVGWGAFRLGFSNTTDPEPGRCRRTDGKKWRCSRDAVADQKYCERHMNRGRHRSRKPVEGQTGHSVSGPTTTTTTTTSKLMPMASSMTASVVPDSLSHHPQLKNLQTGAANDRLFLNKENVGERSQAATDLCMLSPAIGLKENQYCIPKQQQNPYGESSRSEFGLVCSDSLLNPLHKNSSHISCRNYGSSQDLNDRDNGSQHSVVRQFMDDWPKNHTDHHHRSAVSWPNVDLQADRTQLSISIPVAASSDPSNEKLALSPLILSRELEMGLGVGSVVSEPNRRQVNWIPISWENSLGGPLGEVLHSTNNSSGGDCKSSSALNLMTGGWDTNPSPQLASSPTGVLQKMTLRSLSNSSAGSSPRADNHKTHEGNSSLHPIFGRPQDLDVIV</sequence>
<dbReference type="InterPro" id="IPR014977">
    <property type="entry name" value="WRC_dom"/>
</dbReference>
<evidence type="ECO:0000256" key="2">
    <source>
        <dbReference type="ARBA" id="ARBA00008122"/>
    </source>
</evidence>
<name>A0A7J7GQP9_CAMSI</name>
<protein>
    <recommendedName>
        <fullName evidence="5">Growth-regulating factor</fullName>
    </recommendedName>
</protein>
<dbReference type="EMBL" id="JACBKZ010000009">
    <property type="protein sequence ID" value="KAF5942787.1"/>
    <property type="molecule type" value="Genomic_DNA"/>
</dbReference>
<dbReference type="GO" id="GO:0005634">
    <property type="term" value="C:nucleus"/>
    <property type="evidence" value="ECO:0007669"/>
    <property type="project" value="UniProtKB-SubCell"/>
</dbReference>
<feature type="compositionally biased region" description="Low complexity" evidence="6">
    <location>
        <begin position="545"/>
        <end position="554"/>
    </location>
</feature>
<evidence type="ECO:0000259" key="8">
    <source>
        <dbReference type="PROSITE" id="PS51667"/>
    </source>
</evidence>
<keyword evidence="5" id="KW-0805">Transcription regulation</keyword>
<comment type="subcellular location">
    <subcellularLocation>
        <location evidence="1 4 5">Nucleus</location>
    </subcellularLocation>
</comment>
<dbReference type="GO" id="GO:0006355">
    <property type="term" value="P:regulation of DNA-templated transcription"/>
    <property type="evidence" value="ECO:0007669"/>
    <property type="project" value="InterPro"/>
</dbReference>
<dbReference type="GO" id="GO:0006351">
    <property type="term" value="P:DNA-templated transcription"/>
    <property type="evidence" value="ECO:0007669"/>
    <property type="project" value="UniProtKB-UniRule"/>
</dbReference>
<comment type="domain">
    <text evidence="5">The QLQ domain and WRC domain may be involved in protein-protein interaction and DNA-binding, respectively.</text>
</comment>
<dbReference type="SMART" id="SM00951">
    <property type="entry name" value="QLQ"/>
    <property type="match status" value="1"/>
</dbReference>
<feature type="region of interest" description="Disordered" evidence="6">
    <location>
        <begin position="545"/>
        <end position="575"/>
    </location>
</feature>
<comment type="caution">
    <text evidence="9">The sequence shown here is derived from an EMBL/GenBank/DDBJ whole genome shotgun (WGS) entry which is preliminary data.</text>
</comment>
<reference evidence="9 10" key="2">
    <citation type="submission" date="2020-07" db="EMBL/GenBank/DDBJ databases">
        <title>Genome assembly of wild tea tree DASZ reveals pedigree and selection history of tea varieties.</title>
        <authorList>
            <person name="Zhang W."/>
        </authorList>
    </citation>
    <scope>NUCLEOTIDE SEQUENCE [LARGE SCALE GENOMIC DNA]</scope>
    <source>
        <strain evidence="10">cv. G240</strain>
        <tissue evidence="9">Leaf</tissue>
    </source>
</reference>
<reference evidence="10" key="1">
    <citation type="journal article" date="2020" name="Nat. Commun.">
        <title>Genome assembly of wild tea tree DASZ reveals pedigree and selection history of tea varieties.</title>
        <authorList>
            <person name="Zhang W."/>
            <person name="Zhang Y."/>
            <person name="Qiu H."/>
            <person name="Guo Y."/>
            <person name="Wan H."/>
            <person name="Zhang X."/>
            <person name="Scossa F."/>
            <person name="Alseekh S."/>
            <person name="Zhang Q."/>
            <person name="Wang P."/>
            <person name="Xu L."/>
            <person name="Schmidt M.H."/>
            <person name="Jia X."/>
            <person name="Li D."/>
            <person name="Zhu A."/>
            <person name="Guo F."/>
            <person name="Chen W."/>
            <person name="Ni D."/>
            <person name="Usadel B."/>
            <person name="Fernie A.R."/>
            <person name="Wen W."/>
        </authorList>
    </citation>
    <scope>NUCLEOTIDE SEQUENCE [LARGE SCALE GENOMIC DNA]</scope>
    <source>
        <strain evidence="10">cv. G240</strain>
    </source>
</reference>
<organism evidence="9 10">
    <name type="scientific">Camellia sinensis</name>
    <name type="common">Tea plant</name>
    <name type="synonym">Thea sinensis</name>
    <dbReference type="NCBI Taxonomy" id="4442"/>
    <lineage>
        <taxon>Eukaryota</taxon>
        <taxon>Viridiplantae</taxon>
        <taxon>Streptophyta</taxon>
        <taxon>Embryophyta</taxon>
        <taxon>Tracheophyta</taxon>
        <taxon>Spermatophyta</taxon>
        <taxon>Magnoliopsida</taxon>
        <taxon>eudicotyledons</taxon>
        <taxon>Gunneridae</taxon>
        <taxon>Pentapetalae</taxon>
        <taxon>asterids</taxon>
        <taxon>Ericales</taxon>
        <taxon>Theaceae</taxon>
        <taxon>Camellia</taxon>
    </lineage>
</organism>
<evidence type="ECO:0000259" key="7">
    <source>
        <dbReference type="PROSITE" id="PS51666"/>
    </source>
</evidence>
<dbReference type="Pfam" id="PF08879">
    <property type="entry name" value="WRC"/>
    <property type="match status" value="1"/>
</dbReference>
<evidence type="ECO:0000256" key="3">
    <source>
        <dbReference type="ARBA" id="ARBA00023242"/>
    </source>
</evidence>
<evidence type="ECO:0000256" key="6">
    <source>
        <dbReference type="SAM" id="MobiDB-lite"/>
    </source>
</evidence>
<dbReference type="AlphaFoldDB" id="A0A7J7GQP9"/>
<keyword evidence="10" id="KW-1185">Reference proteome</keyword>
<dbReference type="PROSITE" id="PS51667">
    <property type="entry name" value="WRC"/>
    <property type="match status" value="1"/>
</dbReference>
<dbReference type="PANTHER" id="PTHR31602:SF111">
    <property type="entry name" value="GROWTH-REGULATING FACTOR"/>
    <property type="match status" value="1"/>
</dbReference>